<dbReference type="Proteomes" id="UP001324427">
    <property type="component" value="Unassembled WGS sequence"/>
</dbReference>
<organism evidence="1 2">
    <name type="scientific">Oleoguttula mirabilis</name>
    <dbReference type="NCBI Taxonomy" id="1507867"/>
    <lineage>
        <taxon>Eukaryota</taxon>
        <taxon>Fungi</taxon>
        <taxon>Dikarya</taxon>
        <taxon>Ascomycota</taxon>
        <taxon>Pezizomycotina</taxon>
        <taxon>Dothideomycetes</taxon>
        <taxon>Dothideomycetidae</taxon>
        <taxon>Mycosphaerellales</taxon>
        <taxon>Teratosphaeriaceae</taxon>
        <taxon>Oleoguttula</taxon>
    </lineage>
</organism>
<keyword evidence="2" id="KW-1185">Reference proteome</keyword>
<proteinExistence type="predicted"/>
<evidence type="ECO:0000313" key="1">
    <source>
        <dbReference type="EMBL" id="KAK4548769.1"/>
    </source>
</evidence>
<sequence>MTKASLATLPAELRVRCYEFALPVGRSIKHQASQPRLSHEDGDSSLHEQVSERVAPFLGASLLFVNRQTYQEALPIFYKTNTVSLGSSAFYSAVTSSHGSIPDVKHLVHVRLSDFAINPACTTALADCVSCQRSTADILRALLLVPHLRTVSVDYGETDASLAAFTHFKSAASAPGREYGNWSLTCTGIGRYNLRHNDHPNLDMTMTNAALVCVWTAATPDWVRRVNANFSHLPAKTSDQRAEKRTALIFFLMCCHDHSGPSPAAVIPRLIAAVWPRDVPVDFRRLGEADTLAYVGDVDDALAKWLVGGAHTLYLVTKW</sequence>
<dbReference type="AlphaFoldDB" id="A0AAV9JTD1"/>
<reference evidence="1 2" key="1">
    <citation type="submission" date="2021-11" db="EMBL/GenBank/DDBJ databases">
        <title>Black yeast isolated from Biological Soil Crust.</title>
        <authorList>
            <person name="Kurbessoian T."/>
        </authorList>
    </citation>
    <scope>NUCLEOTIDE SEQUENCE [LARGE SCALE GENOMIC DNA]</scope>
    <source>
        <strain evidence="1 2">CCFEE 5522</strain>
    </source>
</reference>
<dbReference type="PANTHER" id="PTHR42085">
    <property type="entry name" value="F-BOX DOMAIN-CONTAINING PROTEIN"/>
    <property type="match status" value="1"/>
</dbReference>
<gene>
    <name evidence="1" type="ORF">LTR36_008542</name>
</gene>
<comment type="caution">
    <text evidence="1">The sequence shown here is derived from an EMBL/GenBank/DDBJ whole genome shotgun (WGS) entry which is preliminary data.</text>
</comment>
<evidence type="ECO:0000313" key="2">
    <source>
        <dbReference type="Proteomes" id="UP001324427"/>
    </source>
</evidence>
<dbReference type="InterPro" id="IPR038883">
    <property type="entry name" value="AN11006-like"/>
</dbReference>
<protein>
    <submittedName>
        <fullName evidence="1">Uncharacterized protein</fullName>
    </submittedName>
</protein>
<name>A0AAV9JTD1_9PEZI</name>
<accession>A0AAV9JTD1</accession>
<dbReference type="PANTHER" id="PTHR42085:SF4">
    <property type="entry name" value="F-BOX DOMAIN-CONTAINING PROTEIN"/>
    <property type="match status" value="1"/>
</dbReference>
<dbReference type="EMBL" id="JAVFHQ010000006">
    <property type="protein sequence ID" value="KAK4548769.1"/>
    <property type="molecule type" value="Genomic_DNA"/>
</dbReference>